<dbReference type="EMBL" id="NVMX01000351">
    <property type="protein sequence ID" value="PDZ93872.1"/>
    <property type="molecule type" value="Genomic_DNA"/>
</dbReference>
<protein>
    <submittedName>
        <fullName evidence="1">Uncharacterized protein</fullName>
    </submittedName>
</protein>
<evidence type="ECO:0000313" key="2">
    <source>
        <dbReference type="Proteomes" id="UP000219922"/>
    </source>
</evidence>
<proteinExistence type="predicted"/>
<reference evidence="1 2" key="1">
    <citation type="submission" date="2017-09" db="EMBL/GenBank/DDBJ databases">
        <title>Large-scale bioinformatics analysis of Bacillus genomes uncovers conserved roles of natural products in bacterial physiology.</title>
        <authorList>
            <consortium name="Agbiome Team Llc"/>
            <person name="Bleich R.M."/>
            <person name="Grubbs K.J."/>
            <person name="Santa Maria K.C."/>
            <person name="Allen S.E."/>
            <person name="Farag S."/>
            <person name="Shank E.A."/>
            <person name="Bowers A."/>
        </authorList>
    </citation>
    <scope>NUCLEOTIDE SEQUENCE [LARGE SCALE GENOMIC DNA]</scope>
    <source>
        <strain evidence="1 2">AFS092789</strain>
    </source>
</reference>
<dbReference type="AlphaFoldDB" id="A0A9X6XUK1"/>
<name>A0A9X6XUK1_BACCE</name>
<sequence>MSYVIKFIAEDSSDIEGYYTGKIYYYQKESVNVPGHVEEKTHDKVKIYKTNKRAFNMAEKIVERCRFVNSFYIETY</sequence>
<dbReference type="Proteomes" id="UP000219922">
    <property type="component" value="Unassembled WGS sequence"/>
</dbReference>
<organism evidence="1 2">
    <name type="scientific">Bacillus cereus</name>
    <dbReference type="NCBI Taxonomy" id="1396"/>
    <lineage>
        <taxon>Bacteria</taxon>
        <taxon>Bacillati</taxon>
        <taxon>Bacillota</taxon>
        <taxon>Bacilli</taxon>
        <taxon>Bacillales</taxon>
        <taxon>Bacillaceae</taxon>
        <taxon>Bacillus</taxon>
        <taxon>Bacillus cereus group</taxon>
    </lineage>
</organism>
<comment type="caution">
    <text evidence="1">The sequence shown here is derived from an EMBL/GenBank/DDBJ whole genome shotgun (WGS) entry which is preliminary data.</text>
</comment>
<dbReference type="RefSeq" id="WP_098007480.1">
    <property type="nucleotide sequence ID" value="NZ_NVMX01000351.1"/>
</dbReference>
<gene>
    <name evidence="1" type="ORF">CON36_36880</name>
</gene>
<evidence type="ECO:0000313" key="1">
    <source>
        <dbReference type="EMBL" id="PDZ93872.1"/>
    </source>
</evidence>
<accession>A0A9X6XUK1</accession>